<dbReference type="EMBL" id="JBDFQZ010000014">
    <property type="protein sequence ID" value="KAK9666341.1"/>
    <property type="molecule type" value="Genomic_DNA"/>
</dbReference>
<evidence type="ECO:0008006" key="4">
    <source>
        <dbReference type="Google" id="ProtNLM"/>
    </source>
</evidence>
<dbReference type="PANTHER" id="PTHR47597">
    <property type="entry name" value="IS A MEMBER OF THE PF|00364 BIOTIN-REQUIRING ENZYMES FAMILY-RELATED"/>
    <property type="match status" value="1"/>
</dbReference>
<dbReference type="AlphaFoldDB" id="A0AAW1GRH1"/>
<organism evidence="2 3">
    <name type="scientific">Saponaria officinalis</name>
    <name type="common">Common soapwort</name>
    <name type="synonym">Lychnis saponaria</name>
    <dbReference type="NCBI Taxonomy" id="3572"/>
    <lineage>
        <taxon>Eukaryota</taxon>
        <taxon>Viridiplantae</taxon>
        <taxon>Streptophyta</taxon>
        <taxon>Embryophyta</taxon>
        <taxon>Tracheophyta</taxon>
        <taxon>Spermatophyta</taxon>
        <taxon>Magnoliopsida</taxon>
        <taxon>eudicotyledons</taxon>
        <taxon>Gunneridae</taxon>
        <taxon>Pentapetalae</taxon>
        <taxon>Caryophyllales</taxon>
        <taxon>Caryophyllaceae</taxon>
        <taxon>Caryophylleae</taxon>
        <taxon>Saponaria</taxon>
    </lineage>
</organism>
<feature type="compositionally biased region" description="Pro residues" evidence="1">
    <location>
        <begin position="138"/>
        <end position="149"/>
    </location>
</feature>
<dbReference type="CDD" id="cd06850">
    <property type="entry name" value="biotinyl_domain"/>
    <property type="match status" value="1"/>
</dbReference>
<feature type="region of interest" description="Disordered" evidence="1">
    <location>
        <begin position="133"/>
        <end position="170"/>
    </location>
</feature>
<dbReference type="PANTHER" id="PTHR47597:SF1">
    <property type="entry name" value="IS A MEMBER OF THE PF|00364 BIOTIN-REQUIRING ENZYMES FAMILY-RELATED"/>
    <property type="match status" value="1"/>
</dbReference>
<name>A0AAW1GRH1_SAPOF</name>
<dbReference type="SUPFAM" id="SSF51230">
    <property type="entry name" value="Single hybrid motif"/>
    <property type="match status" value="1"/>
</dbReference>
<dbReference type="InterPro" id="IPR053217">
    <property type="entry name" value="ACC_Biotin_Carrier"/>
</dbReference>
<evidence type="ECO:0000313" key="2">
    <source>
        <dbReference type="EMBL" id="KAK9666341.1"/>
    </source>
</evidence>
<protein>
    <recommendedName>
        <fullName evidence="4">Lipoyl-binding domain-containing protein</fullName>
    </recommendedName>
</protein>
<reference evidence="2" key="1">
    <citation type="submission" date="2024-03" db="EMBL/GenBank/DDBJ databases">
        <title>WGS assembly of Saponaria officinalis var. Norfolk2.</title>
        <authorList>
            <person name="Jenkins J."/>
            <person name="Shu S."/>
            <person name="Grimwood J."/>
            <person name="Barry K."/>
            <person name="Goodstein D."/>
            <person name="Schmutz J."/>
            <person name="Leebens-Mack J."/>
            <person name="Osbourn A."/>
        </authorList>
    </citation>
    <scope>NUCLEOTIDE SEQUENCE [LARGE SCALE GENOMIC DNA]</scope>
    <source>
        <strain evidence="2">JIC</strain>
    </source>
</reference>
<feature type="compositionally biased region" description="Low complexity" evidence="1">
    <location>
        <begin position="150"/>
        <end position="163"/>
    </location>
</feature>
<accession>A0AAW1GRH1</accession>
<keyword evidence="3" id="KW-1185">Reference proteome</keyword>
<evidence type="ECO:0000313" key="3">
    <source>
        <dbReference type="Proteomes" id="UP001443914"/>
    </source>
</evidence>
<evidence type="ECO:0000256" key="1">
    <source>
        <dbReference type="SAM" id="MobiDB-lite"/>
    </source>
</evidence>
<gene>
    <name evidence="2" type="ORF">RND81_14G178100</name>
</gene>
<comment type="caution">
    <text evidence="2">The sequence shown here is derived from an EMBL/GenBank/DDBJ whole genome shotgun (WGS) entry which is preliminary data.</text>
</comment>
<sequence length="306" mass="33060">MSACNFGAPNTQIMSSKVNLKSRHGMQFPPNALHVGSWPKAWRSTHMKVLQRSNKVSKICCAQLSLTADSEPVTPRLEKGGEKKPCVPVSQLIPNSNEVMSLLSDICETISIAEFELKLDGFHLHVTRALLSSGVTDPRPPAPRQPPVPSVSAGTSTSSYTASKEPSPSNQVFTTSLALTKSGPLGIKSRALLERAADEGLVIIQSPKVGFFRRCRTIKGKRAPPASKEKQAVKEGQVVCYIEQLGWEAPIESDVSGEITKFLCEDGDFSFLSLLLCHSTEPVGFGDPIIAVLPSFPGIKKLPAER</sequence>
<proteinExistence type="predicted"/>
<dbReference type="Gene3D" id="2.40.50.100">
    <property type="match status" value="1"/>
</dbReference>
<dbReference type="Proteomes" id="UP001443914">
    <property type="component" value="Unassembled WGS sequence"/>
</dbReference>
<dbReference type="InterPro" id="IPR011053">
    <property type="entry name" value="Single_hybrid_motif"/>
</dbReference>